<comment type="caution">
    <text evidence="2">The sequence shown here is derived from an EMBL/GenBank/DDBJ whole genome shotgun (WGS) entry which is preliminary data.</text>
</comment>
<evidence type="ECO:0000313" key="2">
    <source>
        <dbReference type="EMBL" id="MPC96158.1"/>
    </source>
</evidence>
<dbReference type="AlphaFoldDB" id="A0A5B7JSU1"/>
<protein>
    <submittedName>
        <fullName evidence="2">Uncharacterized protein</fullName>
    </submittedName>
</protein>
<keyword evidence="3" id="KW-1185">Reference proteome</keyword>
<accession>A0A5B7JSU1</accession>
<feature type="region of interest" description="Disordered" evidence="1">
    <location>
        <begin position="39"/>
        <end position="62"/>
    </location>
</feature>
<dbReference type="Proteomes" id="UP000324222">
    <property type="component" value="Unassembled WGS sequence"/>
</dbReference>
<evidence type="ECO:0000313" key="3">
    <source>
        <dbReference type="Proteomes" id="UP000324222"/>
    </source>
</evidence>
<gene>
    <name evidence="2" type="ORF">E2C01_091400</name>
</gene>
<reference evidence="2 3" key="1">
    <citation type="submission" date="2019-05" db="EMBL/GenBank/DDBJ databases">
        <title>Another draft genome of Portunus trituberculatus and its Hox gene families provides insights of decapod evolution.</title>
        <authorList>
            <person name="Jeong J.-H."/>
            <person name="Song I."/>
            <person name="Kim S."/>
            <person name="Choi T."/>
            <person name="Kim D."/>
            <person name="Ryu S."/>
            <person name="Kim W."/>
        </authorList>
    </citation>
    <scope>NUCLEOTIDE SEQUENCE [LARGE SCALE GENOMIC DNA]</scope>
    <source>
        <tissue evidence="2">Muscle</tissue>
    </source>
</reference>
<proteinExistence type="predicted"/>
<sequence>MLVAFEGGSAEHYLAVERSLEQTPQVTKNILPCGTTDHVNIEPSSSRLELHHRTSVTGSEHP</sequence>
<organism evidence="2 3">
    <name type="scientific">Portunus trituberculatus</name>
    <name type="common">Swimming crab</name>
    <name type="synonym">Neptunus trituberculatus</name>
    <dbReference type="NCBI Taxonomy" id="210409"/>
    <lineage>
        <taxon>Eukaryota</taxon>
        <taxon>Metazoa</taxon>
        <taxon>Ecdysozoa</taxon>
        <taxon>Arthropoda</taxon>
        <taxon>Crustacea</taxon>
        <taxon>Multicrustacea</taxon>
        <taxon>Malacostraca</taxon>
        <taxon>Eumalacostraca</taxon>
        <taxon>Eucarida</taxon>
        <taxon>Decapoda</taxon>
        <taxon>Pleocyemata</taxon>
        <taxon>Brachyura</taxon>
        <taxon>Eubrachyura</taxon>
        <taxon>Portunoidea</taxon>
        <taxon>Portunidae</taxon>
        <taxon>Portuninae</taxon>
        <taxon>Portunus</taxon>
    </lineage>
</organism>
<dbReference type="EMBL" id="VSRR010104834">
    <property type="protein sequence ID" value="MPC96158.1"/>
    <property type="molecule type" value="Genomic_DNA"/>
</dbReference>
<name>A0A5B7JSU1_PORTR</name>
<evidence type="ECO:0000256" key="1">
    <source>
        <dbReference type="SAM" id="MobiDB-lite"/>
    </source>
</evidence>